<dbReference type="InterPro" id="IPR036397">
    <property type="entry name" value="RNaseH_sf"/>
</dbReference>
<organism evidence="1 2">
    <name type="scientific">Caerostris darwini</name>
    <dbReference type="NCBI Taxonomy" id="1538125"/>
    <lineage>
        <taxon>Eukaryota</taxon>
        <taxon>Metazoa</taxon>
        <taxon>Ecdysozoa</taxon>
        <taxon>Arthropoda</taxon>
        <taxon>Chelicerata</taxon>
        <taxon>Arachnida</taxon>
        <taxon>Araneae</taxon>
        <taxon>Araneomorphae</taxon>
        <taxon>Entelegynae</taxon>
        <taxon>Araneoidea</taxon>
        <taxon>Araneidae</taxon>
        <taxon>Caerostris</taxon>
    </lineage>
</organism>
<comment type="caution">
    <text evidence="1">The sequence shown here is derived from an EMBL/GenBank/DDBJ whole genome shotgun (WGS) entry which is preliminary data.</text>
</comment>
<dbReference type="GO" id="GO:0004519">
    <property type="term" value="F:endonuclease activity"/>
    <property type="evidence" value="ECO:0007669"/>
    <property type="project" value="UniProtKB-KW"/>
</dbReference>
<keyword evidence="1" id="KW-0540">Nuclease</keyword>
<reference evidence="1 2" key="1">
    <citation type="submission" date="2021-06" db="EMBL/GenBank/DDBJ databases">
        <title>Caerostris darwini draft genome.</title>
        <authorList>
            <person name="Kono N."/>
            <person name="Arakawa K."/>
        </authorList>
    </citation>
    <scope>NUCLEOTIDE SEQUENCE [LARGE SCALE GENOMIC DNA]</scope>
</reference>
<protein>
    <submittedName>
        <fullName evidence="1">Endonuclease</fullName>
    </submittedName>
</protein>
<evidence type="ECO:0000313" key="1">
    <source>
        <dbReference type="EMBL" id="GIY83724.1"/>
    </source>
</evidence>
<keyword evidence="1" id="KW-0255">Endonuclease</keyword>
<dbReference type="AlphaFoldDB" id="A0AAV4WN64"/>
<sequence>MNPIEHLWDIIERSVRAQNPAPSTLSQLWTSIETARLNIPAEDFQRLVESMPRRPDSFLLVSCLYALFFYAMSCERFSSVNRRLGFCFPLSKEMKKYRSSAPAGHFFRRSLGAPYPQAV</sequence>
<dbReference type="EMBL" id="BPLQ01014850">
    <property type="protein sequence ID" value="GIY83724.1"/>
    <property type="molecule type" value="Genomic_DNA"/>
</dbReference>
<dbReference type="Gene3D" id="3.30.420.10">
    <property type="entry name" value="Ribonuclease H-like superfamily/Ribonuclease H"/>
    <property type="match status" value="1"/>
</dbReference>
<evidence type="ECO:0000313" key="2">
    <source>
        <dbReference type="Proteomes" id="UP001054837"/>
    </source>
</evidence>
<name>A0AAV4WN64_9ARAC</name>
<dbReference type="GO" id="GO:0003676">
    <property type="term" value="F:nucleic acid binding"/>
    <property type="evidence" value="ECO:0007669"/>
    <property type="project" value="InterPro"/>
</dbReference>
<keyword evidence="2" id="KW-1185">Reference proteome</keyword>
<proteinExistence type="predicted"/>
<keyword evidence="1" id="KW-0378">Hydrolase</keyword>
<gene>
    <name evidence="1" type="primary">X975_13332</name>
    <name evidence="1" type="ORF">CDAR_171461</name>
</gene>
<accession>A0AAV4WN64</accession>
<dbReference type="Proteomes" id="UP001054837">
    <property type="component" value="Unassembled WGS sequence"/>
</dbReference>